<proteinExistence type="predicted"/>
<dbReference type="AlphaFoldDB" id="A0A146MG76"/>
<feature type="region of interest" description="Disordered" evidence="1">
    <location>
        <begin position="133"/>
        <end position="278"/>
    </location>
</feature>
<feature type="compositionally biased region" description="Basic and acidic residues" evidence="1">
    <location>
        <begin position="367"/>
        <end position="395"/>
    </location>
</feature>
<feature type="region of interest" description="Disordered" evidence="1">
    <location>
        <begin position="34"/>
        <end position="73"/>
    </location>
</feature>
<reference evidence="2" key="1">
    <citation type="journal article" date="2016" name="Gigascience">
        <title>De novo construction of an expanded transcriptome assembly for the western tarnished plant bug, Lygus hesperus.</title>
        <authorList>
            <person name="Tassone E.E."/>
            <person name="Geib S.M."/>
            <person name="Hall B."/>
            <person name="Fabrick J.A."/>
            <person name="Brent C.S."/>
            <person name="Hull J.J."/>
        </authorList>
    </citation>
    <scope>NUCLEOTIDE SEQUENCE</scope>
</reference>
<protein>
    <submittedName>
        <fullName evidence="2">Uncharacterized protein</fullName>
    </submittedName>
</protein>
<evidence type="ECO:0000313" key="2">
    <source>
        <dbReference type="EMBL" id="JAQ17937.1"/>
    </source>
</evidence>
<feature type="compositionally biased region" description="Polar residues" evidence="1">
    <location>
        <begin position="200"/>
        <end position="217"/>
    </location>
</feature>
<evidence type="ECO:0000256" key="1">
    <source>
        <dbReference type="SAM" id="MobiDB-lite"/>
    </source>
</evidence>
<feature type="compositionally biased region" description="Gly residues" evidence="1">
    <location>
        <begin position="268"/>
        <end position="277"/>
    </location>
</feature>
<organism evidence="2">
    <name type="scientific">Lygus hesperus</name>
    <name type="common">Western plant bug</name>
    <dbReference type="NCBI Taxonomy" id="30085"/>
    <lineage>
        <taxon>Eukaryota</taxon>
        <taxon>Metazoa</taxon>
        <taxon>Ecdysozoa</taxon>
        <taxon>Arthropoda</taxon>
        <taxon>Hexapoda</taxon>
        <taxon>Insecta</taxon>
        <taxon>Pterygota</taxon>
        <taxon>Neoptera</taxon>
        <taxon>Paraneoptera</taxon>
        <taxon>Hemiptera</taxon>
        <taxon>Heteroptera</taxon>
        <taxon>Panheteroptera</taxon>
        <taxon>Cimicomorpha</taxon>
        <taxon>Miridae</taxon>
        <taxon>Mirini</taxon>
        <taxon>Lygus</taxon>
    </lineage>
</organism>
<feature type="non-terminal residue" evidence="2">
    <location>
        <position position="423"/>
    </location>
</feature>
<name>A0A146MG76_LYGHE</name>
<gene>
    <name evidence="2" type="ORF">g.86910</name>
</gene>
<feature type="region of interest" description="Disordered" evidence="1">
    <location>
        <begin position="304"/>
        <end position="395"/>
    </location>
</feature>
<feature type="compositionally biased region" description="Gly residues" evidence="1">
    <location>
        <begin position="175"/>
        <end position="184"/>
    </location>
</feature>
<dbReference type="EMBL" id="GDHC01000692">
    <property type="protein sequence ID" value="JAQ17937.1"/>
    <property type="molecule type" value="Transcribed_RNA"/>
</dbReference>
<accession>A0A146MG76</accession>
<feature type="compositionally biased region" description="Gly residues" evidence="1">
    <location>
        <begin position="238"/>
        <end position="252"/>
    </location>
</feature>
<sequence length="423" mass="45208">MASNWDWMNNGGSSYQQRGRDIWSNGAVYYPQPTTSGGTTYYGPPPHSADWSPNQPNHRNQSQGNGGGSGRSRNAEEFFDLFRTGGSQRGVANDQSLRPDYVGGFGGISYPATDYGYQDSYVPTMVYNSTHPNNNPGAAEWSNGRDGGAPSTSRGPVPDETIAVGGPTTQTFGKAPGGPLGTLGSGTHPRQSNKEKASTHGGSSLNSNYGRNNSASNGAKKGSDRLYRQPGRQNRSSNGGGTVFYNQGGGAVNGFPSNDRVDSRRGGKGGINGGSMGGIKETWEAKSLGRQQLLSEAAAILRGKTPGTAGMMDRKPTDLSCEGAVSEGPDESRSTKNSLSNNKSSPSSYNSYGGSTGGRRNGSGFQKQRDSWKSSNREEWKNRNSNKGDDKVTADQRERLTEQLYRGTLECLVCYDRIRQAER</sequence>
<feature type="compositionally biased region" description="Low complexity" evidence="1">
    <location>
        <begin position="335"/>
        <end position="353"/>
    </location>
</feature>